<evidence type="ECO:0000256" key="5">
    <source>
        <dbReference type="ARBA" id="ARBA00022538"/>
    </source>
</evidence>
<dbReference type="InterPro" id="IPR006037">
    <property type="entry name" value="RCK_C"/>
</dbReference>
<feature type="transmembrane region" description="Helical" evidence="10">
    <location>
        <begin position="360"/>
        <end position="378"/>
    </location>
</feature>
<keyword evidence="8" id="KW-0406">Ion transport</keyword>
<name>A0A0C2DDC4_9BACT</name>
<keyword evidence="2" id="KW-0813">Transport</keyword>
<dbReference type="GO" id="GO:0006813">
    <property type="term" value="P:potassium ion transport"/>
    <property type="evidence" value="ECO:0007669"/>
    <property type="project" value="UniProtKB-KW"/>
</dbReference>
<evidence type="ECO:0000313" key="13">
    <source>
        <dbReference type="Proteomes" id="UP000031599"/>
    </source>
</evidence>
<evidence type="ECO:0000256" key="9">
    <source>
        <dbReference type="ARBA" id="ARBA00023136"/>
    </source>
</evidence>
<feature type="transmembrane region" description="Helical" evidence="10">
    <location>
        <begin position="271"/>
        <end position="289"/>
    </location>
</feature>
<evidence type="ECO:0000256" key="10">
    <source>
        <dbReference type="SAM" id="Phobius"/>
    </source>
</evidence>
<dbReference type="InterPro" id="IPR038770">
    <property type="entry name" value="Na+/solute_symporter_sf"/>
</dbReference>
<evidence type="ECO:0000313" key="12">
    <source>
        <dbReference type="EMBL" id="KIG19445.1"/>
    </source>
</evidence>
<dbReference type="PANTHER" id="PTHR32507:SF7">
    <property type="entry name" value="K(+)_H(+) ANTIPORTER NHAP2"/>
    <property type="match status" value="1"/>
</dbReference>
<dbReference type="SUPFAM" id="SSF116726">
    <property type="entry name" value="TrkA C-terminal domain-like"/>
    <property type="match status" value="1"/>
</dbReference>
<dbReference type="GO" id="GO:0015297">
    <property type="term" value="F:antiporter activity"/>
    <property type="evidence" value="ECO:0007669"/>
    <property type="project" value="UniProtKB-KW"/>
</dbReference>
<dbReference type="InterPro" id="IPR006153">
    <property type="entry name" value="Cation/H_exchanger_TM"/>
</dbReference>
<dbReference type="GO" id="GO:1902600">
    <property type="term" value="P:proton transmembrane transport"/>
    <property type="evidence" value="ECO:0007669"/>
    <property type="project" value="InterPro"/>
</dbReference>
<dbReference type="NCBIfam" id="NF003716">
    <property type="entry name" value="PRK05326.1-3"/>
    <property type="match status" value="1"/>
</dbReference>
<feature type="transmembrane region" description="Helical" evidence="10">
    <location>
        <begin position="219"/>
        <end position="238"/>
    </location>
</feature>
<evidence type="ECO:0000256" key="8">
    <source>
        <dbReference type="ARBA" id="ARBA00023065"/>
    </source>
</evidence>
<comment type="caution">
    <text evidence="12">The sequence shown here is derived from an EMBL/GenBank/DDBJ whole genome shotgun (WGS) entry which is preliminary data.</text>
</comment>
<keyword evidence="9 10" id="KW-0472">Membrane</keyword>
<evidence type="ECO:0000256" key="6">
    <source>
        <dbReference type="ARBA" id="ARBA00022692"/>
    </source>
</evidence>
<keyword evidence="7 10" id="KW-1133">Transmembrane helix</keyword>
<keyword evidence="4" id="KW-1003">Cell membrane</keyword>
<gene>
    <name evidence="12" type="ORF">DB30_02726</name>
</gene>
<dbReference type="Gene3D" id="3.30.70.1450">
    <property type="entry name" value="Regulator of K+ conductance, C-terminal domain"/>
    <property type="match status" value="1"/>
</dbReference>
<dbReference type="GO" id="GO:0005886">
    <property type="term" value="C:plasma membrane"/>
    <property type="evidence" value="ECO:0007669"/>
    <property type="project" value="UniProtKB-SubCell"/>
</dbReference>
<feature type="transmembrane region" description="Helical" evidence="10">
    <location>
        <begin position="118"/>
        <end position="141"/>
    </location>
</feature>
<evidence type="ECO:0000256" key="7">
    <source>
        <dbReference type="ARBA" id="ARBA00022989"/>
    </source>
</evidence>
<keyword evidence="5" id="KW-0630">Potassium</keyword>
<comment type="subcellular location">
    <subcellularLocation>
        <location evidence="1">Cell membrane</location>
        <topology evidence="1">Multi-pass membrane protein</topology>
    </subcellularLocation>
</comment>
<feature type="transmembrane region" description="Helical" evidence="10">
    <location>
        <begin position="54"/>
        <end position="70"/>
    </location>
</feature>
<dbReference type="GO" id="GO:0008324">
    <property type="term" value="F:monoatomic cation transmembrane transporter activity"/>
    <property type="evidence" value="ECO:0007669"/>
    <property type="project" value="InterPro"/>
</dbReference>
<feature type="transmembrane region" description="Helical" evidence="10">
    <location>
        <begin position="301"/>
        <end position="320"/>
    </location>
</feature>
<keyword evidence="5" id="KW-0633">Potassium transport</keyword>
<evidence type="ECO:0000256" key="3">
    <source>
        <dbReference type="ARBA" id="ARBA00022449"/>
    </source>
</evidence>
<evidence type="ECO:0000259" key="11">
    <source>
        <dbReference type="PROSITE" id="PS51202"/>
    </source>
</evidence>
<dbReference type="InterPro" id="IPR036721">
    <property type="entry name" value="RCK_C_sf"/>
</dbReference>
<accession>A0A0C2DDC4</accession>
<dbReference type="NCBIfam" id="NF003714">
    <property type="entry name" value="PRK05326.1-1"/>
    <property type="match status" value="1"/>
</dbReference>
<dbReference type="PROSITE" id="PS51202">
    <property type="entry name" value="RCK_C"/>
    <property type="match status" value="1"/>
</dbReference>
<evidence type="ECO:0000256" key="2">
    <source>
        <dbReference type="ARBA" id="ARBA00022448"/>
    </source>
</evidence>
<dbReference type="Pfam" id="PF00999">
    <property type="entry name" value="Na_H_Exchanger"/>
    <property type="match status" value="1"/>
</dbReference>
<dbReference type="AlphaFoldDB" id="A0A0C2DDC4"/>
<dbReference type="Proteomes" id="UP000031599">
    <property type="component" value="Unassembled WGS sequence"/>
</dbReference>
<protein>
    <submittedName>
        <fullName evidence="12">Na+/H+ antiporter</fullName>
    </submittedName>
</protein>
<feature type="transmembrane region" description="Helical" evidence="10">
    <location>
        <begin position="161"/>
        <end position="178"/>
    </location>
</feature>
<feature type="transmembrane region" description="Helical" evidence="10">
    <location>
        <begin position="90"/>
        <end position="111"/>
    </location>
</feature>
<dbReference type="Gene3D" id="1.20.1530.20">
    <property type="match status" value="1"/>
</dbReference>
<evidence type="ECO:0000256" key="1">
    <source>
        <dbReference type="ARBA" id="ARBA00004651"/>
    </source>
</evidence>
<feature type="domain" description="RCK C-terminal" evidence="11">
    <location>
        <begin position="401"/>
        <end position="482"/>
    </location>
</feature>
<feature type="transmembrane region" description="Helical" evidence="10">
    <location>
        <begin position="245"/>
        <end position="265"/>
    </location>
</feature>
<reference evidence="12 13" key="1">
    <citation type="submission" date="2014-12" db="EMBL/GenBank/DDBJ databases">
        <title>Genome assembly of Enhygromyxa salina DSM 15201.</title>
        <authorList>
            <person name="Sharma G."/>
            <person name="Subramanian S."/>
        </authorList>
    </citation>
    <scope>NUCLEOTIDE SEQUENCE [LARGE SCALE GENOMIC DNA]</scope>
    <source>
        <strain evidence="12 13">DSM 15201</strain>
    </source>
</reference>
<dbReference type="PANTHER" id="PTHR32507">
    <property type="entry name" value="NA(+)/H(+) ANTIPORTER 1"/>
    <property type="match status" value="1"/>
</dbReference>
<keyword evidence="6 10" id="KW-0812">Transmembrane</keyword>
<keyword evidence="3" id="KW-0050">Antiport</keyword>
<organism evidence="12 13">
    <name type="scientific">Enhygromyxa salina</name>
    <dbReference type="NCBI Taxonomy" id="215803"/>
    <lineage>
        <taxon>Bacteria</taxon>
        <taxon>Pseudomonadati</taxon>
        <taxon>Myxococcota</taxon>
        <taxon>Polyangia</taxon>
        <taxon>Nannocystales</taxon>
        <taxon>Nannocystaceae</taxon>
        <taxon>Enhygromyxa</taxon>
    </lineage>
</organism>
<dbReference type="NCBIfam" id="NF003715">
    <property type="entry name" value="PRK05326.1-2"/>
    <property type="match status" value="1"/>
</dbReference>
<proteinExistence type="predicted"/>
<dbReference type="Pfam" id="PF02080">
    <property type="entry name" value="TrkA_C"/>
    <property type="match status" value="1"/>
</dbReference>
<dbReference type="EMBL" id="JMCC02000002">
    <property type="protein sequence ID" value="KIG19445.1"/>
    <property type="molecule type" value="Genomic_DNA"/>
</dbReference>
<evidence type="ECO:0000256" key="4">
    <source>
        <dbReference type="ARBA" id="ARBA00022475"/>
    </source>
</evidence>
<feature type="transmembrane region" description="Helical" evidence="10">
    <location>
        <begin position="332"/>
        <end position="353"/>
    </location>
</feature>
<feature type="transmembrane region" description="Helical" evidence="10">
    <location>
        <begin position="185"/>
        <end position="207"/>
    </location>
</feature>
<feature type="transmembrane region" description="Helical" evidence="10">
    <location>
        <begin position="30"/>
        <end position="47"/>
    </location>
</feature>
<sequence length="559" mass="58105">MINAVMLLAGVLLLLGIVSSKFSARLGMPVLVLFLAVGMLAGSEGLGRIAFENYGFANSVGSAALALILFDGGLRTPVGSVRAAWRPALSLSTLGVLLTSALTGLAAAWVMDAPLLHGMLLGAIVGSTDAAAVFSVLRSSGLTLPERLTATLEVESGSNDPMAIFLTLGIIGIITGTADSAGALLLMFVLQFGVGAVVGVGVGRAAAWAVNRANLDHPGLYPLLAMAFGLLAFGLAAVLGGSGFLAVYVAGIALGNSVIVFRPGIFFFHDAAAWLGQIVLFVMLGLLSFPSRLLAVAGDGLLIALVLIFVARPIAVVVSARPFGFPPRELAFLSWVGLKGAVPITLATFPLMAGVPGSEVLFNAVFFVVLISAITQGWSLPIVARWLKLGRPADPTPPLSVEINALRHVDGEIVDYTVAPSARVAGRLLRELALPEGAHVTLVARGEAVIMPRGATVLQPGDHVFVAMRTRLKPLLDRLFDPDAEAPTLTPGLTLGFRAESTVGQLHRFFGIPDPTNPTQQVGSLLKANANDQVARLGPFAVTPGDEPDYVTLTYAPKT</sequence>